<feature type="non-terminal residue" evidence="1">
    <location>
        <position position="118"/>
    </location>
</feature>
<dbReference type="Proteomes" id="UP000775129">
    <property type="component" value="Unassembled WGS sequence"/>
</dbReference>
<proteinExistence type="predicted"/>
<accession>A0A921KR02</accession>
<reference evidence="1" key="2">
    <citation type="submission" date="2021-09" db="EMBL/GenBank/DDBJ databases">
        <authorList>
            <person name="Gilroy R."/>
        </authorList>
    </citation>
    <scope>NUCLEOTIDE SEQUENCE</scope>
    <source>
        <strain evidence="1">1647</strain>
    </source>
</reference>
<sequence>MTENPENPENPEITHETERRARLTWSLLAEPSDAVALMARERLGSRAALELAREATPTELLAALDGQVPAEAADPGTGTPDASASRALQRWRSRLAAVDVEAVLEDAYRRRIRVLIPG</sequence>
<organism evidence="1 2">
    <name type="scientific">Brachybacterium paraconglomeratum</name>
    <dbReference type="NCBI Taxonomy" id="173362"/>
    <lineage>
        <taxon>Bacteria</taxon>
        <taxon>Bacillati</taxon>
        <taxon>Actinomycetota</taxon>
        <taxon>Actinomycetes</taxon>
        <taxon>Micrococcales</taxon>
        <taxon>Dermabacteraceae</taxon>
        <taxon>Brachybacterium</taxon>
    </lineage>
</organism>
<comment type="caution">
    <text evidence="1">The sequence shown here is derived from an EMBL/GenBank/DDBJ whole genome shotgun (WGS) entry which is preliminary data.</text>
</comment>
<protein>
    <submittedName>
        <fullName evidence="1">DNA-protecting protein DprA</fullName>
    </submittedName>
</protein>
<evidence type="ECO:0000313" key="1">
    <source>
        <dbReference type="EMBL" id="HJF50274.1"/>
    </source>
</evidence>
<name>A0A921KR02_9MICO</name>
<dbReference type="AlphaFoldDB" id="A0A921KR02"/>
<dbReference type="EMBL" id="DYWO01000325">
    <property type="protein sequence ID" value="HJF50274.1"/>
    <property type="molecule type" value="Genomic_DNA"/>
</dbReference>
<reference evidence="1" key="1">
    <citation type="journal article" date="2021" name="PeerJ">
        <title>Extensive microbial diversity within the chicken gut microbiome revealed by metagenomics and culture.</title>
        <authorList>
            <person name="Gilroy R."/>
            <person name="Ravi A."/>
            <person name="Getino M."/>
            <person name="Pursley I."/>
            <person name="Horton D.L."/>
            <person name="Alikhan N.F."/>
            <person name="Baker D."/>
            <person name="Gharbi K."/>
            <person name="Hall N."/>
            <person name="Watson M."/>
            <person name="Adriaenssens E.M."/>
            <person name="Foster-Nyarko E."/>
            <person name="Jarju S."/>
            <person name="Secka A."/>
            <person name="Antonio M."/>
            <person name="Oren A."/>
            <person name="Chaudhuri R.R."/>
            <person name="La Ragione R."/>
            <person name="Hildebrand F."/>
            <person name="Pallen M.J."/>
        </authorList>
    </citation>
    <scope>NUCLEOTIDE SEQUENCE</scope>
    <source>
        <strain evidence="1">1647</strain>
    </source>
</reference>
<evidence type="ECO:0000313" key="2">
    <source>
        <dbReference type="Proteomes" id="UP000775129"/>
    </source>
</evidence>
<gene>
    <name evidence="1" type="ORF">K8W24_10850</name>
</gene>